<evidence type="ECO:0000256" key="1">
    <source>
        <dbReference type="ARBA" id="ARBA00006432"/>
    </source>
</evidence>
<dbReference type="OrthoDB" id="9803968at2"/>
<dbReference type="Pfam" id="PF00501">
    <property type="entry name" value="AMP-binding"/>
    <property type="match status" value="1"/>
</dbReference>
<comment type="similarity">
    <text evidence="1">Belongs to the ATP-dependent AMP-binding enzyme family.</text>
</comment>
<dbReference type="FunFam" id="3.30.300.30:FF:000002">
    <property type="entry name" value="Long-chain fatty acid transport protein 1"/>
    <property type="match status" value="1"/>
</dbReference>
<dbReference type="Gene3D" id="3.40.50.12780">
    <property type="entry name" value="N-terminal domain of ligase-like"/>
    <property type="match status" value="1"/>
</dbReference>
<sequence length="617" mass="68060">MTPPTERPADNSKKVGLKDIARGALAAIPELLTVNRGLFGLATLKPDSEMSIGRVLERWARQTPDRVAVQWQDRHWTYAEFNSWVNRLAASFAHHGVKSGETVAILAENSPTQLACVAAAVKLGAVAGMLNFNQRGDVLRHSIDLVKPRLLVLSDECSDALASTDINPASRPDIGFFWMQGQGHAPQESADCPEGFADLARDAGRRRSINPDSTRHVQARQPCFFIFTSGTTGLPKASVMTHYRWLASMAGVGNATLRLRSDDVFYCCLPLYHNNALTVAWGCVLSAGATLAIDRKFSATHFWDRLRHHRATSFTYIGELLRYLLNRDAQDNDTAHDVRLITGNGLRPEIWQQFQQRFGIERIYEFYGASESNIGFINAFGVTETAGFSPLPFAIVEFDADSDEPVRNAKGRLLKVKKGGVGLLISEVSERRPFDGYTDPEAGEKKMLRDVFKKGDCYFNTGDLVRDQGLRHIQFVDRVGDTFRWKGENVASTEVEGVLASVSGIAHGAVYGVSVPHSDGRAGMAAITLKPGVRFDGAAVAAALTATLPRYAVPVFIRVQAEQDTTGTFKYRKVELKAAGFDPKIVDDLWLLLPRDNAYIKLTKKHFADIHAGRIQL</sequence>
<keyword evidence="2" id="KW-0436">Ligase</keyword>
<dbReference type="GO" id="GO:0005524">
    <property type="term" value="F:ATP binding"/>
    <property type="evidence" value="ECO:0007669"/>
    <property type="project" value="UniProtKB-KW"/>
</dbReference>
<dbReference type="SUPFAM" id="SSF56801">
    <property type="entry name" value="Acetyl-CoA synthetase-like"/>
    <property type="match status" value="1"/>
</dbReference>
<dbReference type="InterPro" id="IPR020845">
    <property type="entry name" value="AMP-binding_CS"/>
</dbReference>
<dbReference type="RefSeq" id="WP_116207950.1">
    <property type="nucleotide sequence ID" value="NZ_QUNR01000002.1"/>
</dbReference>
<dbReference type="AlphaFoldDB" id="A0A3E0H5Y4"/>
<feature type="domain" description="AMP-binding enzyme C-terminal" evidence="6">
    <location>
        <begin position="494"/>
        <end position="570"/>
    </location>
</feature>
<accession>A0A3E0H5Y4</accession>
<dbReference type="InterPro" id="IPR045851">
    <property type="entry name" value="AMP-bd_C_sf"/>
</dbReference>
<dbReference type="NCBIfam" id="NF006134">
    <property type="entry name" value="PRK08279.1"/>
    <property type="match status" value="1"/>
</dbReference>
<evidence type="ECO:0000313" key="7">
    <source>
        <dbReference type="EMBL" id="REH38931.1"/>
    </source>
</evidence>
<protein>
    <submittedName>
        <fullName evidence="7">Citronellyl-CoA synthetase</fullName>
    </submittedName>
</protein>
<dbReference type="InterPro" id="IPR025110">
    <property type="entry name" value="AMP-bd_C"/>
</dbReference>
<dbReference type="Gene3D" id="3.30.300.30">
    <property type="match status" value="1"/>
</dbReference>
<feature type="domain" description="AMP-dependent synthetase/ligase" evidence="5">
    <location>
        <begin position="56"/>
        <end position="378"/>
    </location>
</feature>
<dbReference type="PROSITE" id="PS00455">
    <property type="entry name" value="AMP_BINDING"/>
    <property type="match status" value="1"/>
</dbReference>
<dbReference type="InterPro" id="IPR042099">
    <property type="entry name" value="ANL_N_sf"/>
</dbReference>
<evidence type="ECO:0000259" key="6">
    <source>
        <dbReference type="Pfam" id="PF13193"/>
    </source>
</evidence>
<proteinExistence type="inferred from homology"/>
<dbReference type="GO" id="GO:0044539">
    <property type="term" value="P:long-chain fatty acid import into cell"/>
    <property type="evidence" value="ECO:0007669"/>
    <property type="project" value="TreeGrafter"/>
</dbReference>
<dbReference type="InterPro" id="IPR000873">
    <property type="entry name" value="AMP-dep_synth/lig_dom"/>
</dbReference>
<name>A0A3E0H5Y4_9GAMM</name>
<evidence type="ECO:0000256" key="4">
    <source>
        <dbReference type="ARBA" id="ARBA00022840"/>
    </source>
</evidence>
<keyword evidence="3" id="KW-0547">Nucleotide-binding</keyword>
<dbReference type="Pfam" id="PF13193">
    <property type="entry name" value="AMP-binding_C"/>
    <property type="match status" value="1"/>
</dbReference>
<evidence type="ECO:0000256" key="2">
    <source>
        <dbReference type="ARBA" id="ARBA00022598"/>
    </source>
</evidence>
<keyword evidence="4" id="KW-0067">ATP-binding</keyword>
<keyword evidence="8" id="KW-1185">Reference proteome</keyword>
<dbReference type="Proteomes" id="UP000256774">
    <property type="component" value="Unassembled WGS sequence"/>
</dbReference>
<gene>
    <name evidence="7" type="ORF">DFR26_1099</name>
</gene>
<dbReference type="PANTHER" id="PTHR43107:SF15">
    <property type="entry name" value="FATTY ACID TRANSPORT PROTEIN 3, ISOFORM A"/>
    <property type="match status" value="1"/>
</dbReference>
<dbReference type="GO" id="GO:0004467">
    <property type="term" value="F:long-chain fatty acid-CoA ligase activity"/>
    <property type="evidence" value="ECO:0007669"/>
    <property type="project" value="TreeGrafter"/>
</dbReference>
<evidence type="ECO:0000313" key="8">
    <source>
        <dbReference type="Proteomes" id="UP000256774"/>
    </source>
</evidence>
<dbReference type="GO" id="GO:0005886">
    <property type="term" value="C:plasma membrane"/>
    <property type="evidence" value="ECO:0007669"/>
    <property type="project" value="TreeGrafter"/>
</dbReference>
<dbReference type="PANTHER" id="PTHR43107">
    <property type="entry name" value="LONG-CHAIN FATTY ACID TRANSPORT PROTEIN"/>
    <property type="match status" value="1"/>
</dbReference>
<comment type="caution">
    <text evidence="7">The sequence shown here is derived from an EMBL/GenBank/DDBJ whole genome shotgun (WGS) entry which is preliminary data.</text>
</comment>
<reference evidence="7 8" key="1">
    <citation type="submission" date="2018-08" db="EMBL/GenBank/DDBJ databases">
        <title>Genomic Encyclopedia of Type Strains, Phase IV (KMG-IV): sequencing the most valuable type-strain genomes for metagenomic binning, comparative biology and taxonomic classification.</title>
        <authorList>
            <person name="Goeker M."/>
        </authorList>
    </citation>
    <scope>NUCLEOTIDE SEQUENCE [LARGE SCALE GENOMIC DNA]</scope>
    <source>
        <strain evidence="7 8">DSM 26022</strain>
    </source>
</reference>
<dbReference type="GO" id="GO:0005324">
    <property type="term" value="F:long-chain fatty acid transmembrane transporter activity"/>
    <property type="evidence" value="ECO:0007669"/>
    <property type="project" value="TreeGrafter"/>
</dbReference>
<organism evidence="7 8">
    <name type="scientific">Paraperlucidibaca baekdonensis</name>
    <dbReference type="NCBI Taxonomy" id="748120"/>
    <lineage>
        <taxon>Bacteria</taxon>
        <taxon>Pseudomonadati</taxon>
        <taxon>Pseudomonadota</taxon>
        <taxon>Gammaproteobacteria</taxon>
        <taxon>Moraxellales</taxon>
        <taxon>Moraxellaceae</taxon>
        <taxon>Paraperlucidibaca</taxon>
    </lineage>
</organism>
<evidence type="ECO:0000256" key="3">
    <source>
        <dbReference type="ARBA" id="ARBA00022741"/>
    </source>
</evidence>
<evidence type="ECO:0000259" key="5">
    <source>
        <dbReference type="Pfam" id="PF00501"/>
    </source>
</evidence>
<dbReference type="EMBL" id="QUNR01000002">
    <property type="protein sequence ID" value="REH38931.1"/>
    <property type="molecule type" value="Genomic_DNA"/>
</dbReference>